<sequence length="26" mass="3137">MYAAIEKGFFKEEGLTLRWFSKISKR</sequence>
<dbReference type="EMBL" id="QXJM01000039">
    <property type="protein sequence ID" value="RIE03130.1"/>
    <property type="molecule type" value="Genomic_DNA"/>
</dbReference>
<dbReference type="AlphaFoldDB" id="A0A398CLJ5"/>
<evidence type="ECO:0000313" key="1">
    <source>
        <dbReference type="EMBL" id="RIE03130.1"/>
    </source>
</evidence>
<comment type="caution">
    <text evidence="1">The sequence shown here is derived from an EMBL/GenBank/DDBJ whole genome shotgun (WGS) entry which is preliminary data.</text>
</comment>
<reference evidence="1 2" key="1">
    <citation type="submission" date="2018-09" db="EMBL/GenBank/DDBJ databases">
        <title>Cohnella cavernae sp. nov., isolated from a karst cave.</title>
        <authorList>
            <person name="Zhu H."/>
        </authorList>
    </citation>
    <scope>NUCLEOTIDE SEQUENCE [LARGE SCALE GENOMIC DNA]</scope>
    <source>
        <strain evidence="1 2">K2E09-144</strain>
    </source>
</reference>
<accession>A0A398CLJ5</accession>
<evidence type="ECO:0000313" key="2">
    <source>
        <dbReference type="Proteomes" id="UP000266340"/>
    </source>
</evidence>
<name>A0A398CLJ5_9BACL</name>
<dbReference type="Proteomes" id="UP000266340">
    <property type="component" value="Unassembled WGS sequence"/>
</dbReference>
<proteinExistence type="predicted"/>
<protein>
    <submittedName>
        <fullName evidence="1">Uncharacterized protein</fullName>
    </submittedName>
</protein>
<organism evidence="1 2">
    <name type="scientific">Cohnella faecalis</name>
    <dbReference type="NCBI Taxonomy" id="2315694"/>
    <lineage>
        <taxon>Bacteria</taxon>
        <taxon>Bacillati</taxon>
        <taxon>Bacillota</taxon>
        <taxon>Bacilli</taxon>
        <taxon>Bacillales</taxon>
        <taxon>Paenibacillaceae</taxon>
        <taxon>Cohnella</taxon>
    </lineage>
</organism>
<gene>
    <name evidence="1" type="ORF">D3H35_14170</name>
</gene>
<keyword evidence="2" id="KW-1185">Reference proteome</keyword>